<organism evidence="2">
    <name type="scientific">Arundo donax</name>
    <name type="common">Giant reed</name>
    <name type="synonym">Donax arundinaceus</name>
    <dbReference type="NCBI Taxonomy" id="35708"/>
    <lineage>
        <taxon>Eukaryota</taxon>
        <taxon>Viridiplantae</taxon>
        <taxon>Streptophyta</taxon>
        <taxon>Embryophyta</taxon>
        <taxon>Tracheophyta</taxon>
        <taxon>Spermatophyta</taxon>
        <taxon>Magnoliopsida</taxon>
        <taxon>Liliopsida</taxon>
        <taxon>Poales</taxon>
        <taxon>Poaceae</taxon>
        <taxon>PACMAD clade</taxon>
        <taxon>Arundinoideae</taxon>
        <taxon>Arundineae</taxon>
        <taxon>Arundo</taxon>
    </lineage>
</organism>
<sequence length="57" mass="6547">MRRQAPPPGADSIQPRRRRGAPSTQPGRWRSSASGWPRTWRVGRVRRRARGPSWSGR</sequence>
<protein>
    <submittedName>
        <fullName evidence="2">Uncharacterized protein</fullName>
    </submittedName>
</protein>
<accession>A0A0A8ZLZ0</accession>
<feature type="region of interest" description="Disordered" evidence="1">
    <location>
        <begin position="1"/>
        <end position="36"/>
    </location>
</feature>
<evidence type="ECO:0000313" key="2">
    <source>
        <dbReference type="EMBL" id="JAD38683.1"/>
    </source>
</evidence>
<dbReference type="AlphaFoldDB" id="A0A0A8ZLZ0"/>
<reference evidence="2" key="2">
    <citation type="journal article" date="2015" name="Data Brief">
        <title>Shoot transcriptome of the giant reed, Arundo donax.</title>
        <authorList>
            <person name="Barrero R.A."/>
            <person name="Guerrero F.D."/>
            <person name="Moolhuijzen P."/>
            <person name="Goolsby J.A."/>
            <person name="Tidwell J."/>
            <person name="Bellgard S.E."/>
            <person name="Bellgard M.I."/>
        </authorList>
    </citation>
    <scope>NUCLEOTIDE SEQUENCE</scope>
    <source>
        <tissue evidence="2">Shoot tissue taken approximately 20 cm above the soil surface</tissue>
    </source>
</reference>
<reference evidence="2" key="1">
    <citation type="submission" date="2014-09" db="EMBL/GenBank/DDBJ databases">
        <authorList>
            <person name="Magalhaes I.L.F."/>
            <person name="Oliveira U."/>
            <person name="Santos F.R."/>
            <person name="Vidigal T.H.D.A."/>
            <person name="Brescovit A.D."/>
            <person name="Santos A.J."/>
        </authorList>
    </citation>
    <scope>NUCLEOTIDE SEQUENCE</scope>
    <source>
        <tissue evidence="2">Shoot tissue taken approximately 20 cm above the soil surface</tissue>
    </source>
</reference>
<name>A0A0A8ZLZ0_ARUDO</name>
<evidence type="ECO:0000256" key="1">
    <source>
        <dbReference type="SAM" id="MobiDB-lite"/>
    </source>
</evidence>
<dbReference type="EMBL" id="GBRH01259212">
    <property type="protein sequence ID" value="JAD38683.1"/>
    <property type="molecule type" value="Transcribed_RNA"/>
</dbReference>
<feature type="compositionally biased region" description="Polar residues" evidence="1">
    <location>
        <begin position="22"/>
        <end position="34"/>
    </location>
</feature>
<proteinExistence type="predicted"/>